<feature type="domain" description="Major facilitator superfamily (MFS) profile" evidence="8">
    <location>
        <begin position="71"/>
        <end position="553"/>
    </location>
</feature>
<feature type="transmembrane region" description="Helical" evidence="7">
    <location>
        <begin position="136"/>
        <end position="155"/>
    </location>
</feature>
<dbReference type="PROSITE" id="PS50850">
    <property type="entry name" value="MFS"/>
    <property type="match status" value="1"/>
</dbReference>
<feature type="transmembrane region" description="Helical" evidence="7">
    <location>
        <begin position="266"/>
        <end position="287"/>
    </location>
</feature>
<evidence type="ECO:0000259" key="8">
    <source>
        <dbReference type="PROSITE" id="PS50850"/>
    </source>
</evidence>
<feature type="transmembrane region" description="Helical" evidence="7">
    <location>
        <begin position="293"/>
        <end position="309"/>
    </location>
</feature>
<protein>
    <recommendedName>
        <fullName evidence="8">Major facilitator superfamily (MFS) profile domain-containing protein</fullName>
    </recommendedName>
</protein>
<dbReference type="GO" id="GO:0015174">
    <property type="term" value="F:basic amino acid transmembrane transporter activity"/>
    <property type="evidence" value="ECO:0007669"/>
    <property type="project" value="TreeGrafter"/>
</dbReference>
<dbReference type="GO" id="GO:0000329">
    <property type="term" value="C:fungal-type vacuole membrane"/>
    <property type="evidence" value="ECO:0007669"/>
    <property type="project" value="TreeGrafter"/>
</dbReference>
<feature type="transmembrane region" description="Helical" evidence="7">
    <location>
        <begin position="222"/>
        <end position="246"/>
    </location>
</feature>
<organism evidence="9 10">
    <name type="scientific">Xylaria arbuscula</name>
    <dbReference type="NCBI Taxonomy" id="114810"/>
    <lineage>
        <taxon>Eukaryota</taxon>
        <taxon>Fungi</taxon>
        <taxon>Dikarya</taxon>
        <taxon>Ascomycota</taxon>
        <taxon>Pezizomycotina</taxon>
        <taxon>Sordariomycetes</taxon>
        <taxon>Xylariomycetidae</taxon>
        <taxon>Xylariales</taxon>
        <taxon>Xylariaceae</taxon>
        <taxon>Xylaria</taxon>
    </lineage>
</organism>
<evidence type="ECO:0000256" key="6">
    <source>
        <dbReference type="SAM" id="MobiDB-lite"/>
    </source>
</evidence>
<feature type="transmembrane region" description="Helical" evidence="7">
    <location>
        <begin position="530"/>
        <end position="549"/>
    </location>
</feature>
<feature type="transmembrane region" description="Helical" evidence="7">
    <location>
        <begin position="161"/>
        <end position="181"/>
    </location>
</feature>
<reference evidence="9" key="1">
    <citation type="submission" date="2022-07" db="EMBL/GenBank/DDBJ databases">
        <title>Genome Sequence of Xylaria arbuscula.</title>
        <authorList>
            <person name="Buettner E."/>
        </authorList>
    </citation>
    <scope>NUCLEOTIDE SEQUENCE</scope>
    <source>
        <strain evidence="9">VT107</strain>
    </source>
</reference>
<evidence type="ECO:0000313" key="9">
    <source>
        <dbReference type="EMBL" id="KAJ3579521.1"/>
    </source>
</evidence>
<evidence type="ECO:0000256" key="2">
    <source>
        <dbReference type="ARBA" id="ARBA00022448"/>
    </source>
</evidence>
<dbReference type="Pfam" id="PF07690">
    <property type="entry name" value="MFS_1"/>
    <property type="match status" value="1"/>
</dbReference>
<keyword evidence="3 7" id="KW-0812">Transmembrane</keyword>
<feature type="transmembrane region" description="Helical" evidence="7">
    <location>
        <begin position="193"/>
        <end position="216"/>
    </location>
</feature>
<sequence length="564" mass="60122">MSKSFGSWSTAPRMATDSDSASERTPLLHSASNSDVESASATLVDSEVSSEEGDERTIICKEPSFAWLALVMSTAWFGVFLGAADTTVIATLSGPISSEFNSLGLLSWLATAYLISNAAAQPISGRLTDIFGRGPGLVFANLAFTAGNLICALATSQQAMIIGRLIAGIGGGGLMSIPTFLASDLIPLRKRGVVGGIANIWYGCGTMTGAVLGGYLNDHSSMGWRLAFLIQVPPSFISAIIVYFLVKVPPKQSDKTYLKRIDFGGVLLTTLSLTLLVLGLSFGGNVVPWTHPLPPTAILLSCGVFVALFRWEQTAVQPIIPVKLLYNRTVLTSCLASIFCSAVALTSVFYIPLYLQVRGDSATTAGLKILPVSLGTSAGAIITGYLMKKTGKYVGLVITCVLAMTFGIAMFTFQDERSPGWLTSIAFLIVGGGYTAVFGITQVACLAAVDHTQQAVVTSCTYLARSLGGTIGITVASVIYQSTLRNGLWGRFGGMPDAADRIQRLLDDLTELSNLPDGWFEGVIQSFMDAFLYVWLLMLAWGILALVFISPIKQHQLHTNIERK</sequence>
<dbReference type="Gene3D" id="1.20.1250.20">
    <property type="entry name" value="MFS general substrate transporter like domains"/>
    <property type="match status" value="1"/>
</dbReference>
<feature type="transmembrane region" description="Helical" evidence="7">
    <location>
        <begin position="96"/>
        <end position="115"/>
    </location>
</feature>
<dbReference type="InterPro" id="IPR011701">
    <property type="entry name" value="MFS"/>
</dbReference>
<dbReference type="PANTHER" id="PTHR23501:SF191">
    <property type="entry name" value="VACUOLAR BASIC AMINO ACID TRANSPORTER 4"/>
    <property type="match status" value="1"/>
</dbReference>
<dbReference type="VEuPathDB" id="FungiDB:F4678DRAFT_463017"/>
<gene>
    <name evidence="9" type="ORF">NPX13_g1049</name>
</gene>
<name>A0A9W8TS38_9PEZI</name>
<feature type="transmembrane region" description="Helical" evidence="7">
    <location>
        <begin position="393"/>
        <end position="413"/>
    </location>
</feature>
<evidence type="ECO:0000313" key="10">
    <source>
        <dbReference type="Proteomes" id="UP001148614"/>
    </source>
</evidence>
<comment type="subcellular location">
    <subcellularLocation>
        <location evidence="1">Endomembrane system</location>
        <topology evidence="1">Multi-pass membrane protein</topology>
    </subcellularLocation>
</comment>
<evidence type="ECO:0000256" key="7">
    <source>
        <dbReference type="SAM" id="Phobius"/>
    </source>
</evidence>
<dbReference type="InterPro" id="IPR036259">
    <property type="entry name" value="MFS_trans_sf"/>
</dbReference>
<feature type="region of interest" description="Disordered" evidence="6">
    <location>
        <begin position="1"/>
        <end position="49"/>
    </location>
</feature>
<evidence type="ECO:0000256" key="1">
    <source>
        <dbReference type="ARBA" id="ARBA00004127"/>
    </source>
</evidence>
<evidence type="ECO:0000256" key="5">
    <source>
        <dbReference type="ARBA" id="ARBA00023136"/>
    </source>
</evidence>
<dbReference type="Proteomes" id="UP001148614">
    <property type="component" value="Unassembled WGS sequence"/>
</dbReference>
<feature type="transmembrane region" description="Helical" evidence="7">
    <location>
        <begin position="365"/>
        <end position="386"/>
    </location>
</feature>
<keyword evidence="2" id="KW-0813">Transport</keyword>
<evidence type="ECO:0000256" key="4">
    <source>
        <dbReference type="ARBA" id="ARBA00022989"/>
    </source>
</evidence>
<keyword evidence="4 7" id="KW-1133">Transmembrane helix</keyword>
<dbReference type="EMBL" id="JANPWZ010000087">
    <property type="protein sequence ID" value="KAJ3579521.1"/>
    <property type="molecule type" value="Genomic_DNA"/>
</dbReference>
<feature type="transmembrane region" description="Helical" evidence="7">
    <location>
        <begin position="425"/>
        <end position="449"/>
    </location>
</feature>
<feature type="transmembrane region" description="Helical" evidence="7">
    <location>
        <begin position="330"/>
        <end position="353"/>
    </location>
</feature>
<dbReference type="SUPFAM" id="SSF103473">
    <property type="entry name" value="MFS general substrate transporter"/>
    <property type="match status" value="1"/>
</dbReference>
<keyword evidence="10" id="KW-1185">Reference proteome</keyword>
<evidence type="ECO:0000256" key="3">
    <source>
        <dbReference type="ARBA" id="ARBA00022692"/>
    </source>
</evidence>
<accession>A0A9W8TS38</accession>
<feature type="transmembrane region" description="Helical" evidence="7">
    <location>
        <begin position="461"/>
        <end position="480"/>
    </location>
</feature>
<dbReference type="GO" id="GO:0012505">
    <property type="term" value="C:endomembrane system"/>
    <property type="evidence" value="ECO:0007669"/>
    <property type="project" value="UniProtKB-SubCell"/>
</dbReference>
<comment type="caution">
    <text evidence="9">The sequence shown here is derived from an EMBL/GenBank/DDBJ whole genome shotgun (WGS) entry which is preliminary data.</text>
</comment>
<proteinExistence type="predicted"/>
<dbReference type="InterPro" id="IPR020846">
    <property type="entry name" value="MFS_dom"/>
</dbReference>
<dbReference type="PANTHER" id="PTHR23501">
    <property type="entry name" value="MAJOR FACILITATOR SUPERFAMILY"/>
    <property type="match status" value="1"/>
</dbReference>
<feature type="transmembrane region" description="Helical" evidence="7">
    <location>
        <begin position="65"/>
        <end position="84"/>
    </location>
</feature>
<dbReference type="AlphaFoldDB" id="A0A9W8TS38"/>
<keyword evidence="5 7" id="KW-0472">Membrane</keyword>
<feature type="compositionally biased region" description="Polar residues" evidence="6">
    <location>
        <begin position="30"/>
        <end position="43"/>
    </location>
</feature>
<feature type="compositionally biased region" description="Polar residues" evidence="6">
    <location>
        <begin position="1"/>
        <end position="10"/>
    </location>
</feature>